<dbReference type="PANTHER" id="PTHR35011:SF2">
    <property type="entry name" value="2,3-DIKETO-L-GULONATE TRAP TRANSPORTER SMALL PERMEASE PROTEIN YIAM"/>
    <property type="match status" value="1"/>
</dbReference>
<dbReference type="Proteomes" id="UP001139179">
    <property type="component" value="Unassembled WGS sequence"/>
</dbReference>
<evidence type="ECO:0000313" key="12">
    <source>
        <dbReference type="Proteomes" id="UP001139179"/>
    </source>
</evidence>
<comment type="similarity">
    <text evidence="8">Belongs to the TRAP transporter small permease family.</text>
</comment>
<evidence type="ECO:0000256" key="2">
    <source>
        <dbReference type="ARBA" id="ARBA00022448"/>
    </source>
</evidence>
<dbReference type="EMBL" id="JAMBOL010000028">
    <property type="protein sequence ID" value="MCM3716113.1"/>
    <property type="molecule type" value="Genomic_DNA"/>
</dbReference>
<keyword evidence="4" id="KW-0997">Cell inner membrane</keyword>
<evidence type="ECO:0000256" key="7">
    <source>
        <dbReference type="ARBA" id="ARBA00023136"/>
    </source>
</evidence>
<keyword evidence="2" id="KW-0813">Transport</keyword>
<keyword evidence="3" id="KW-1003">Cell membrane</keyword>
<dbReference type="RefSeq" id="WP_251224791.1">
    <property type="nucleotide sequence ID" value="NZ_JAMBOL010000028.1"/>
</dbReference>
<dbReference type="InterPro" id="IPR055348">
    <property type="entry name" value="DctQ"/>
</dbReference>
<feature type="domain" description="Tripartite ATP-independent periplasmic transporters DctQ component" evidence="10">
    <location>
        <begin position="24"/>
        <end position="153"/>
    </location>
</feature>
<proteinExistence type="inferred from homology"/>
<sequence>MKRTFLWLEKNLEPIFIVVLFFAMTLLISLQVVLRFGFNTGFSWAEELARFIFIWIMYFSFSYATRNQAHININLFINQFKSSVQKALLILADLLFLIFSIIIFISVIRVSLSTMEYNIKSASLDITMNVMYGAGVIGFLLINLRLIQNIWWKLKNVKQPIKSFRERTGLDRENIFTRSLAKEEKK</sequence>
<evidence type="ECO:0000259" key="10">
    <source>
        <dbReference type="Pfam" id="PF04290"/>
    </source>
</evidence>
<name>A0A9X2DVJ7_9BACI</name>
<dbReference type="GO" id="GO:0005886">
    <property type="term" value="C:plasma membrane"/>
    <property type="evidence" value="ECO:0007669"/>
    <property type="project" value="UniProtKB-SubCell"/>
</dbReference>
<evidence type="ECO:0000256" key="8">
    <source>
        <dbReference type="ARBA" id="ARBA00038436"/>
    </source>
</evidence>
<dbReference type="GO" id="GO:0015740">
    <property type="term" value="P:C4-dicarboxylate transport"/>
    <property type="evidence" value="ECO:0007669"/>
    <property type="project" value="TreeGrafter"/>
</dbReference>
<evidence type="ECO:0000256" key="4">
    <source>
        <dbReference type="ARBA" id="ARBA00022519"/>
    </source>
</evidence>
<dbReference type="InterPro" id="IPR007387">
    <property type="entry name" value="TRAP_DctQ"/>
</dbReference>
<evidence type="ECO:0000256" key="6">
    <source>
        <dbReference type="ARBA" id="ARBA00022989"/>
    </source>
</evidence>
<evidence type="ECO:0000256" key="5">
    <source>
        <dbReference type="ARBA" id="ARBA00022692"/>
    </source>
</evidence>
<keyword evidence="5 9" id="KW-0812">Transmembrane</keyword>
<evidence type="ECO:0000313" key="11">
    <source>
        <dbReference type="EMBL" id="MCM3716113.1"/>
    </source>
</evidence>
<dbReference type="GO" id="GO:0022857">
    <property type="term" value="F:transmembrane transporter activity"/>
    <property type="evidence" value="ECO:0007669"/>
    <property type="project" value="TreeGrafter"/>
</dbReference>
<evidence type="ECO:0000256" key="3">
    <source>
        <dbReference type="ARBA" id="ARBA00022475"/>
    </source>
</evidence>
<dbReference type="AlphaFoldDB" id="A0A9X2DVJ7"/>
<feature type="transmembrane region" description="Helical" evidence="9">
    <location>
        <begin position="87"/>
        <end position="110"/>
    </location>
</feature>
<accession>A0A9X2DVJ7</accession>
<gene>
    <name evidence="11" type="ORF">M3202_18890</name>
</gene>
<dbReference type="Pfam" id="PF04290">
    <property type="entry name" value="DctQ"/>
    <property type="match status" value="1"/>
</dbReference>
<evidence type="ECO:0000256" key="9">
    <source>
        <dbReference type="SAM" id="Phobius"/>
    </source>
</evidence>
<keyword evidence="6 9" id="KW-1133">Transmembrane helix</keyword>
<comment type="caution">
    <text evidence="11">The sequence shown here is derived from an EMBL/GenBank/DDBJ whole genome shotgun (WGS) entry which is preliminary data.</text>
</comment>
<feature type="transmembrane region" description="Helical" evidence="9">
    <location>
        <begin position="48"/>
        <end position="66"/>
    </location>
</feature>
<comment type="subcellular location">
    <subcellularLocation>
        <location evidence="1">Cell inner membrane</location>
        <topology evidence="1">Multi-pass membrane protein</topology>
    </subcellularLocation>
</comment>
<reference evidence="11" key="1">
    <citation type="submission" date="2022-05" db="EMBL/GenBank/DDBJ databases">
        <title>Comparative Genomics of Spacecraft Associated Microbes.</title>
        <authorList>
            <person name="Tran M.T."/>
            <person name="Wright A."/>
            <person name="Seuylemezian A."/>
            <person name="Eisen J."/>
            <person name="Coil D."/>
        </authorList>
    </citation>
    <scope>NUCLEOTIDE SEQUENCE</scope>
    <source>
        <strain evidence="11">214.1.1</strain>
    </source>
</reference>
<keyword evidence="12" id="KW-1185">Reference proteome</keyword>
<protein>
    <submittedName>
        <fullName evidence="11">TRAP transporter small permease</fullName>
    </submittedName>
</protein>
<organism evidence="11 12">
    <name type="scientific">Halalkalibacter oceani</name>
    <dbReference type="NCBI Taxonomy" id="1653776"/>
    <lineage>
        <taxon>Bacteria</taxon>
        <taxon>Bacillati</taxon>
        <taxon>Bacillota</taxon>
        <taxon>Bacilli</taxon>
        <taxon>Bacillales</taxon>
        <taxon>Bacillaceae</taxon>
        <taxon>Halalkalibacter</taxon>
    </lineage>
</organism>
<feature type="transmembrane region" description="Helical" evidence="9">
    <location>
        <begin position="130"/>
        <end position="152"/>
    </location>
</feature>
<dbReference type="PANTHER" id="PTHR35011">
    <property type="entry name" value="2,3-DIKETO-L-GULONATE TRAP TRANSPORTER SMALL PERMEASE PROTEIN YIAM"/>
    <property type="match status" value="1"/>
</dbReference>
<feature type="transmembrane region" description="Helical" evidence="9">
    <location>
        <begin position="12"/>
        <end position="36"/>
    </location>
</feature>
<evidence type="ECO:0000256" key="1">
    <source>
        <dbReference type="ARBA" id="ARBA00004429"/>
    </source>
</evidence>
<keyword evidence="7 9" id="KW-0472">Membrane</keyword>